<dbReference type="EMBL" id="CAJNYT010002539">
    <property type="protein sequence ID" value="CAF3475716.1"/>
    <property type="molecule type" value="Genomic_DNA"/>
</dbReference>
<evidence type="ECO:0000313" key="5">
    <source>
        <dbReference type="EMBL" id="CAF3473180.1"/>
    </source>
</evidence>
<dbReference type="Proteomes" id="UP000663851">
    <property type="component" value="Unassembled WGS sequence"/>
</dbReference>
<dbReference type="OrthoDB" id="10029454at2759"/>
<evidence type="ECO:0000256" key="1">
    <source>
        <dbReference type="ARBA" id="ARBA00022737"/>
    </source>
</evidence>
<gene>
    <name evidence="4" type="ORF">FME351_LOCUS4470</name>
    <name evidence="6" type="ORF">GRG538_LOCUS15990</name>
    <name evidence="8" type="ORF">HFQ381_LOCUS12505</name>
    <name evidence="3" type="ORF">LUA448_LOCUS498</name>
    <name evidence="10" type="ORF">QYT958_LOCUS3525</name>
    <name evidence="5" type="ORF">TIS948_LOCUS33497</name>
    <name evidence="9" type="ORF">TSG867_LOCUS12037</name>
    <name evidence="7" type="ORF">UJA718_LOCUS3225</name>
</gene>
<name>A0A817W689_9BILA</name>
<dbReference type="Pfam" id="PF01436">
    <property type="entry name" value="NHL"/>
    <property type="match status" value="1"/>
</dbReference>
<dbReference type="PANTHER" id="PTHR24104:SF25">
    <property type="entry name" value="PROTEIN LIN-41"/>
    <property type="match status" value="1"/>
</dbReference>
<evidence type="ECO:0000313" key="9">
    <source>
        <dbReference type="EMBL" id="CAF4387633.1"/>
    </source>
</evidence>
<dbReference type="EMBL" id="CAJOBO010000757">
    <property type="protein sequence ID" value="CAF4284598.1"/>
    <property type="molecule type" value="Genomic_DNA"/>
</dbReference>
<proteinExistence type="predicted"/>
<dbReference type="InterPro" id="IPR001258">
    <property type="entry name" value="NHL_repeat"/>
</dbReference>
<reference evidence="4" key="1">
    <citation type="submission" date="2021-02" db="EMBL/GenBank/DDBJ databases">
        <authorList>
            <person name="Nowell W R."/>
        </authorList>
    </citation>
    <scope>NUCLEOTIDE SEQUENCE</scope>
</reference>
<protein>
    <recommendedName>
        <fullName evidence="13">NHL repeat-containing protein</fullName>
    </recommendedName>
</protein>
<dbReference type="PROSITE" id="PS51125">
    <property type="entry name" value="NHL"/>
    <property type="match status" value="1"/>
</dbReference>
<dbReference type="GO" id="GO:0008270">
    <property type="term" value="F:zinc ion binding"/>
    <property type="evidence" value="ECO:0007669"/>
    <property type="project" value="UniProtKB-KW"/>
</dbReference>
<dbReference type="InterPro" id="IPR011042">
    <property type="entry name" value="6-blade_b-propeller_TolB-like"/>
</dbReference>
<accession>A0A817W689</accession>
<dbReference type="EMBL" id="CAJNYD010000012">
    <property type="protein sequence ID" value="CAF3172484.1"/>
    <property type="molecule type" value="Genomic_DNA"/>
</dbReference>
<evidence type="ECO:0000313" key="11">
    <source>
        <dbReference type="Proteomes" id="UP000663869"/>
    </source>
</evidence>
<dbReference type="EMBL" id="CAJNXB010006225">
    <property type="protein sequence ID" value="CAF3473180.1"/>
    <property type="molecule type" value="Genomic_DNA"/>
</dbReference>
<evidence type="ECO:0000313" key="3">
    <source>
        <dbReference type="EMBL" id="CAF3172484.1"/>
    </source>
</evidence>
<dbReference type="Proteomes" id="UP000663869">
    <property type="component" value="Unassembled WGS sequence"/>
</dbReference>
<organism evidence="4 11">
    <name type="scientific">Rotaria socialis</name>
    <dbReference type="NCBI Taxonomy" id="392032"/>
    <lineage>
        <taxon>Eukaryota</taxon>
        <taxon>Metazoa</taxon>
        <taxon>Spiralia</taxon>
        <taxon>Gnathifera</taxon>
        <taxon>Rotifera</taxon>
        <taxon>Eurotatoria</taxon>
        <taxon>Bdelloidea</taxon>
        <taxon>Philodinida</taxon>
        <taxon>Philodinidae</taxon>
        <taxon>Rotaria</taxon>
    </lineage>
</organism>
<dbReference type="Proteomes" id="UP000663848">
    <property type="component" value="Unassembled WGS sequence"/>
</dbReference>
<dbReference type="EMBL" id="CAJOBQ010000596">
    <property type="protein sequence ID" value="CAF4387633.1"/>
    <property type="molecule type" value="Genomic_DNA"/>
</dbReference>
<sequence>MYISLAFIWPTNKTIPSNGVTHSNCSMFWLYYPTGIAVDSMGNVYIASYFCNWVTKWAPNATSGTVIAGSPLGISGSNSQSLYIPYALALNESNSFIYVTDRYNHRIQRFALNGTGPGVTVAGGNGAGVTANQLYAPTDVFLSRIDGSVYIADTSNNRIQKWQRNATFGITVAGNPHGIAGQAPYLLNKTYSIAIDYEEQYLYVSDSNNNRIQRFLLP</sequence>
<dbReference type="EMBL" id="CAJNYU010000350">
    <property type="protein sequence ID" value="CAF3350827.1"/>
    <property type="molecule type" value="Genomic_DNA"/>
</dbReference>
<feature type="repeat" description="NHL" evidence="2">
    <location>
        <begin position="128"/>
        <end position="165"/>
    </location>
</feature>
<evidence type="ECO:0000256" key="2">
    <source>
        <dbReference type="PROSITE-ProRule" id="PRU00504"/>
    </source>
</evidence>
<dbReference type="Proteomes" id="UP000663873">
    <property type="component" value="Unassembled WGS sequence"/>
</dbReference>
<dbReference type="Proteomes" id="UP000663872">
    <property type="component" value="Unassembled WGS sequence"/>
</dbReference>
<evidence type="ECO:0000313" key="4">
    <source>
        <dbReference type="EMBL" id="CAF3350827.1"/>
    </source>
</evidence>
<evidence type="ECO:0000313" key="6">
    <source>
        <dbReference type="EMBL" id="CAF3475716.1"/>
    </source>
</evidence>
<evidence type="ECO:0000313" key="10">
    <source>
        <dbReference type="EMBL" id="CAF4486891.1"/>
    </source>
</evidence>
<comment type="caution">
    <text evidence="4">The sequence shown here is derived from an EMBL/GenBank/DDBJ whole genome shotgun (WGS) entry which is preliminary data.</text>
</comment>
<dbReference type="CDD" id="cd05819">
    <property type="entry name" value="NHL"/>
    <property type="match status" value="1"/>
</dbReference>
<dbReference type="AlphaFoldDB" id="A0A817W689"/>
<dbReference type="EMBL" id="CAJOBP010000236">
    <property type="protein sequence ID" value="CAF4146755.1"/>
    <property type="molecule type" value="Genomic_DNA"/>
</dbReference>
<dbReference type="InterPro" id="IPR050952">
    <property type="entry name" value="TRIM-NHL_E3_ligases"/>
</dbReference>
<dbReference type="SUPFAM" id="SSF101898">
    <property type="entry name" value="NHL repeat"/>
    <property type="match status" value="1"/>
</dbReference>
<keyword evidence="1" id="KW-0677">Repeat</keyword>
<dbReference type="Gene3D" id="2.40.10.500">
    <property type="match status" value="1"/>
</dbReference>
<dbReference type="EMBL" id="CAJOBR010000252">
    <property type="protein sequence ID" value="CAF4486891.1"/>
    <property type="molecule type" value="Genomic_DNA"/>
</dbReference>
<evidence type="ECO:0000313" key="7">
    <source>
        <dbReference type="EMBL" id="CAF4146755.1"/>
    </source>
</evidence>
<dbReference type="Gene3D" id="2.120.10.30">
    <property type="entry name" value="TolB, C-terminal domain"/>
    <property type="match status" value="1"/>
</dbReference>
<keyword evidence="12" id="KW-1185">Reference proteome</keyword>
<dbReference type="Proteomes" id="UP000663825">
    <property type="component" value="Unassembled WGS sequence"/>
</dbReference>
<evidence type="ECO:0008006" key="13">
    <source>
        <dbReference type="Google" id="ProtNLM"/>
    </source>
</evidence>
<dbReference type="Proteomes" id="UP000663862">
    <property type="component" value="Unassembled WGS sequence"/>
</dbReference>
<dbReference type="PANTHER" id="PTHR24104">
    <property type="entry name" value="E3 UBIQUITIN-PROTEIN LIGASE NHLRC1-RELATED"/>
    <property type="match status" value="1"/>
</dbReference>
<dbReference type="Proteomes" id="UP000663833">
    <property type="component" value="Unassembled WGS sequence"/>
</dbReference>
<evidence type="ECO:0000313" key="8">
    <source>
        <dbReference type="EMBL" id="CAF4284598.1"/>
    </source>
</evidence>
<evidence type="ECO:0000313" key="12">
    <source>
        <dbReference type="Proteomes" id="UP000663873"/>
    </source>
</evidence>